<sequence>MTELPDSVLFATQKGGNGKTTTVANLGVAIARTGRKVLVIDADQQGNLTADDLGVPEDQSDQGRNLAIVLQYGLRGGVKLEPYRNIRPNLDILMGGPAIGQVSTAVAAAGETVDLAENFEVALSELCAREQYDIILVDSGHGDKVLLIALMQVCRYLVVPTKEDNGSLNGVRQLAASYRRAKRYGSPITLIGVVLFDVNPNASVRLAHVFNQVKEMLGSEIEPFQATIRSSQALAVDMRERHLTAQELAKPSEEQRAGLLTALRNRNKAGATDRLWAKDPAAVAEDFLKLRGEILRRVKERSAAAVAGVQE</sequence>
<dbReference type="STRING" id="280871.TL10_25590"/>
<dbReference type="InterPro" id="IPR025669">
    <property type="entry name" value="AAA_dom"/>
</dbReference>
<dbReference type="CDD" id="cd02042">
    <property type="entry name" value="ParAB_family"/>
    <property type="match status" value="1"/>
</dbReference>
<feature type="domain" description="AAA" evidence="1">
    <location>
        <begin position="9"/>
        <end position="182"/>
    </location>
</feature>
<accession>A0A0D1LEA4</accession>
<dbReference type="PATRIC" id="fig|280871.6.peg.5306"/>
<dbReference type="PANTHER" id="PTHR13696">
    <property type="entry name" value="P-LOOP CONTAINING NUCLEOSIDE TRIPHOSPHATE HYDROLASE"/>
    <property type="match status" value="1"/>
</dbReference>
<dbReference type="InterPro" id="IPR027417">
    <property type="entry name" value="P-loop_NTPase"/>
</dbReference>
<organism evidence="2 3">
    <name type="scientific">Mycolicibacterium llatzerense</name>
    <dbReference type="NCBI Taxonomy" id="280871"/>
    <lineage>
        <taxon>Bacteria</taxon>
        <taxon>Bacillati</taxon>
        <taxon>Actinomycetota</taxon>
        <taxon>Actinomycetes</taxon>
        <taxon>Mycobacteriales</taxon>
        <taxon>Mycobacteriaceae</taxon>
        <taxon>Mycolicibacterium</taxon>
    </lineage>
</organism>
<dbReference type="SUPFAM" id="SSF52540">
    <property type="entry name" value="P-loop containing nucleoside triphosphate hydrolases"/>
    <property type="match status" value="1"/>
</dbReference>
<name>A0A0D1LEA4_9MYCO</name>
<keyword evidence="3" id="KW-1185">Reference proteome</keyword>
<dbReference type="Proteomes" id="UP000032221">
    <property type="component" value="Unassembled WGS sequence"/>
</dbReference>
<reference evidence="2 3" key="1">
    <citation type="submission" date="2015-01" db="EMBL/GenBank/DDBJ databases">
        <title>Genome sequence of Mycobacterium llatzerense and Mycobacterium immunogenum recovered from brain abscess.</title>
        <authorList>
            <person name="Greninger A.L."/>
            <person name="Langelier C."/>
            <person name="Cunningham G."/>
            <person name="Chiu C.Y."/>
            <person name="Miller S."/>
        </authorList>
    </citation>
    <scope>NUCLEOTIDE SEQUENCE [LARGE SCALE GENOMIC DNA]</scope>
    <source>
        <strain evidence="2 3">CLUC14</strain>
    </source>
</reference>
<dbReference type="Pfam" id="PF13614">
    <property type="entry name" value="AAA_31"/>
    <property type="match status" value="1"/>
</dbReference>
<dbReference type="PANTHER" id="PTHR13696:SF99">
    <property type="entry name" value="COBYRINIC ACID AC-DIAMIDE SYNTHASE"/>
    <property type="match status" value="1"/>
</dbReference>
<gene>
    <name evidence="2" type="ORF">TL10_25590</name>
</gene>
<comment type="caution">
    <text evidence="2">The sequence shown here is derived from an EMBL/GenBank/DDBJ whole genome shotgun (WGS) entry which is preliminary data.</text>
</comment>
<dbReference type="InterPro" id="IPR050678">
    <property type="entry name" value="DNA_Partitioning_ATPase"/>
</dbReference>
<protein>
    <recommendedName>
        <fullName evidence="1">AAA domain-containing protein</fullName>
    </recommendedName>
</protein>
<dbReference type="EMBL" id="JXST01000049">
    <property type="protein sequence ID" value="KIU14236.1"/>
    <property type="molecule type" value="Genomic_DNA"/>
</dbReference>
<dbReference type="Gene3D" id="3.40.50.300">
    <property type="entry name" value="P-loop containing nucleotide triphosphate hydrolases"/>
    <property type="match status" value="1"/>
</dbReference>
<dbReference type="AlphaFoldDB" id="A0A0D1LEA4"/>
<evidence type="ECO:0000313" key="2">
    <source>
        <dbReference type="EMBL" id="KIU14236.1"/>
    </source>
</evidence>
<evidence type="ECO:0000259" key="1">
    <source>
        <dbReference type="Pfam" id="PF13614"/>
    </source>
</evidence>
<evidence type="ECO:0000313" key="3">
    <source>
        <dbReference type="Proteomes" id="UP000032221"/>
    </source>
</evidence>
<proteinExistence type="predicted"/>